<evidence type="ECO:0000313" key="5">
    <source>
        <dbReference type="EMBL" id="ESQ36576.1"/>
    </source>
</evidence>
<accession>V4MW97</accession>
<dbReference type="KEGG" id="eus:EUTSA_v10009668mg"/>
<protein>
    <recommendedName>
        <fullName evidence="4">SRP54-type proteins GTP-binding domain-containing protein</fullName>
    </recommendedName>
</protein>
<evidence type="ECO:0000256" key="2">
    <source>
        <dbReference type="ARBA" id="ARBA00022741"/>
    </source>
</evidence>
<dbReference type="GO" id="GO:0003924">
    <property type="term" value="F:GTPase activity"/>
    <property type="evidence" value="ECO:0007669"/>
    <property type="project" value="InterPro"/>
</dbReference>
<dbReference type="InterPro" id="IPR036225">
    <property type="entry name" value="SRP/SRP_N"/>
</dbReference>
<dbReference type="Gene3D" id="1.20.120.140">
    <property type="entry name" value="Signal recognition particle SRP54, nucleotide-binding domain"/>
    <property type="match status" value="1"/>
</dbReference>
<dbReference type="AlphaFoldDB" id="V4MW97"/>
<dbReference type="Gene3D" id="3.40.50.300">
    <property type="entry name" value="P-loop containing nucleotide triphosphate hydrolases"/>
    <property type="match status" value="1"/>
</dbReference>
<dbReference type="STRING" id="72664.V4MW97"/>
<dbReference type="OMA" id="KYARYHR"/>
<dbReference type="Gramene" id="ESQ36576">
    <property type="protein sequence ID" value="ESQ36576"/>
    <property type="gene ID" value="EUTSA_v10009668mg"/>
</dbReference>
<dbReference type="Proteomes" id="UP000030689">
    <property type="component" value="Unassembled WGS sequence"/>
</dbReference>
<proteinExistence type="predicted"/>
<dbReference type="GO" id="GO:0006616">
    <property type="term" value="P:SRP-dependent cotranslational protein targeting to membrane, translocation"/>
    <property type="evidence" value="ECO:0007669"/>
    <property type="project" value="TreeGrafter"/>
</dbReference>
<evidence type="ECO:0000256" key="1">
    <source>
        <dbReference type="ARBA" id="ARBA00004496"/>
    </source>
</evidence>
<reference evidence="5 6" key="1">
    <citation type="journal article" date="2013" name="Front. Plant Sci.">
        <title>The Reference Genome of the Halophytic Plant Eutrema salsugineum.</title>
        <authorList>
            <person name="Yang R."/>
            <person name="Jarvis D.E."/>
            <person name="Chen H."/>
            <person name="Beilstein M.A."/>
            <person name="Grimwood J."/>
            <person name="Jenkins J."/>
            <person name="Shu S."/>
            <person name="Prochnik S."/>
            <person name="Xin M."/>
            <person name="Ma C."/>
            <person name="Schmutz J."/>
            <person name="Wing R.A."/>
            <person name="Mitchell-Olds T."/>
            <person name="Schumaker K.S."/>
            <person name="Wang X."/>
        </authorList>
    </citation>
    <scope>NUCLEOTIDE SEQUENCE [LARGE SCALE GENOMIC DNA]</scope>
</reference>
<keyword evidence="3" id="KW-0342">GTP-binding</keyword>
<dbReference type="SUPFAM" id="SSF47364">
    <property type="entry name" value="Domain of the SRP/SRP receptor G-proteins"/>
    <property type="match status" value="1"/>
</dbReference>
<dbReference type="SMART" id="SM00962">
    <property type="entry name" value="SRP54"/>
    <property type="match status" value="1"/>
</dbReference>
<dbReference type="Pfam" id="PF02881">
    <property type="entry name" value="SRP54_N"/>
    <property type="match status" value="1"/>
</dbReference>
<organism evidence="5 6">
    <name type="scientific">Eutrema salsugineum</name>
    <name type="common">Saltwater cress</name>
    <name type="synonym">Sisymbrium salsugineum</name>
    <dbReference type="NCBI Taxonomy" id="72664"/>
    <lineage>
        <taxon>Eukaryota</taxon>
        <taxon>Viridiplantae</taxon>
        <taxon>Streptophyta</taxon>
        <taxon>Embryophyta</taxon>
        <taxon>Tracheophyta</taxon>
        <taxon>Spermatophyta</taxon>
        <taxon>Magnoliopsida</taxon>
        <taxon>eudicotyledons</taxon>
        <taxon>Gunneridae</taxon>
        <taxon>Pentapetalae</taxon>
        <taxon>rosids</taxon>
        <taxon>malvids</taxon>
        <taxon>Brassicales</taxon>
        <taxon>Brassicaceae</taxon>
        <taxon>Eutremeae</taxon>
        <taxon>Eutrema</taxon>
    </lineage>
</organism>
<dbReference type="EMBL" id="KI517683">
    <property type="protein sequence ID" value="ESQ36576.1"/>
    <property type="molecule type" value="Genomic_DNA"/>
</dbReference>
<name>V4MW97_EUTSA</name>
<dbReference type="eggNOG" id="KOG0780">
    <property type="taxonomic scope" value="Eukaryota"/>
</dbReference>
<dbReference type="PANTHER" id="PTHR11564">
    <property type="entry name" value="SIGNAL RECOGNITION PARTICLE 54K PROTEIN SRP54"/>
    <property type="match status" value="1"/>
</dbReference>
<dbReference type="GO" id="GO:0005829">
    <property type="term" value="C:cytosol"/>
    <property type="evidence" value="ECO:0007669"/>
    <property type="project" value="TreeGrafter"/>
</dbReference>
<dbReference type="GO" id="GO:0008312">
    <property type="term" value="F:7S RNA binding"/>
    <property type="evidence" value="ECO:0007669"/>
    <property type="project" value="TreeGrafter"/>
</dbReference>
<dbReference type="InterPro" id="IPR000897">
    <property type="entry name" value="SRP54_GTPase_dom"/>
</dbReference>
<comment type="subcellular location">
    <subcellularLocation>
        <location evidence="1">Cytoplasm</location>
    </subcellularLocation>
</comment>
<dbReference type="SUPFAM" id="SSF52540">
    <property type="entry name" value="P-loop containing nucleoside triphosphate hydrolases"/>
    <property type="match status" value="1"/>
</dbReference>
<dbReference type="InterPro" id="IPR042101">
    <property type="entry name" value="SRP54_N_sf"/>
</dbReference>
<keyword evidence="6" id="KW-1185">Reference proteome</keyword>
<sequence length="333" mass="37554">MAFDYLSDQISRSMQRMRKATVLDEITLKICLINISRALLDADFSTLLVNNMEINIQKFINDLPAGCKDGKIIQQAIFSELCKMLDPGKSGPVHQRSECSVVMLIGLHGCEKETVCVKYARYHRRMSFKPALVCADTFTPGALDRLNHVAAKAKVPVYGSYTELNPAKVAMKGIEKFKSKNRDLIIVDTNSRHKQYYSLFEEMSQIAKIMKPNLVILVMDSRIGQAASVEAKAFKQSFHAGSVILTNIRGNTKASGALSSVAAEKCPIFLTETGERDKMFKVFDVKPFVRRLLFKKTPRKSWMDYLQRLMRSLMDPSLVFCFCFIGGMTFLSI</sequence>
<evidence type="ECO:0000313" key="6">
    <source>
        <dbReference type="Proteomes" id="UP000030689"/>
    </source>
</evidence>
<gene>
    <name evidence="5" type="ORF">EUTSA_v10009668mg</name>
</gene>
<dbReference type="Pfam" id="PF00448">
    <property type="entry name" value="SRP54"/>
    <property type="match status" value="1"/>
</dbReference>
<dbReference type="GO" id="GO:0005525">
    <property type="term" value="F:GTP binding"/>
    <property type="evidence" value="ECO:0007669"/>
    <property type="project" value="UniProtKB-KW"/>
</dbReference>
<feature type="domain" description="SRP54-type proteins GTP-binding" evidence="4">
    <location>
        <begin position="99"/>
        <end position="294"/>
    </location>
</feature>
<keyword evidence="2" id="KW-0547">Nucleotide-binding</keyword>
<dbReference type="InterPro" id="IPR013822">
    <property type="entry name" value="Signal_recog_particl_SRP54_hlx"/>
</dbReference>
<dbReference type="GO" id="GO:0005786">
    <property type="term" value="C:signal recognition particle, endoplasmic reticulum targeting"/>
    <property type="evidence" value="ECO:0007669"/>
    <property type="project" value="TreeGrafter"/>
</dbReference>
<dbReference type="InterPro" id="IPR027417">
    <property type="entry name" value="P-loop_NTPase"/>
</dbReference>
<dbReference type="InterPro" id="IPR022941">
    <property type="entry name" value="SRP54"/>
</dbReference>
<evidence type="ECO:0000256" key="3">
    <source>
        <dbReference type="ARBA" id="ARBA00023134"/>
    </source>
</evidence>
<evidence type="ECO:0000259" key="4">
    <source>
        <dbReference type="SMART" id="SM00962"/>
    </source>
</evidence>
<dbReference type="PANTHER" id="PTHR11564:SF34">
    <property type="entry name" value="SRP54-TYPE PROTEINS GTP-BINDING DOMAIN-CONTAINING PROTEIN"/>
    <property type="match status" value="1"/>
</dbReference>
<dbReference type="GO" id="GO:0030942">
    <property type="term" value="F:endoplasmic reticulum signal peptide binding"/>
    <property type="evidence" value="ECO:0007669"/>
    <property type="project" value="TreeGrafter"/>
</dbReference>